<evidence type="ECO:0000259" key="3">
    <source>
        <dbReference type="SMART" id="SM00824"/>
    </source>
</evidence>
<comment type="similarity">
    <text evidence="1">Belongs to the thioesterase family.</text>
</comment>
<protein>
    <submittedName>
        <fullName evidence="4">Thioesterase</fullName>
    </submittedName>
</protein>
<dbReference type="PANTHER" id="PTHR11487">
    <property type="entry name" value="THIOESTERASE"/>
    <property type="match status" value="1"/>
</dbReference>
<evidence type="ECO:0000313" key="5">
    <source>
        <dbReference type="Proteomes" id="UP000622245"/>
    </source>
</evidence>
<dbReference type="InterPro" id="IPR001031">
    <property type="entry name" value="Thioesterase"/>
</dbReference>
<evidence type="ECO:0000313" key="4">
    <source>
        <dbReference type="EMBL" id="MBM0276236.1"/>
    </source>
</evidence>
<dbReference type="InterPro" id="IPR020802">
    <property type="entry name" value="TesA-like"/>
</dbReference>
<accession>A0ABS1YFR2</accession>
<evidence type="ECO:0000256" key="1">
    <source>
        <dbReference type="ARBA" id="ARBA00007169"/>
    </source>
</evidence>
<gene>
    <name evidence="4" type="ORF">JM949_12680</name>
</gene>
<organism evidence="4 5">
    <name type="scientific">Micromonospora tarensis</name>
    <dbReference type="NCBI Taxonomy" id="2806100"/>
    <lineage>
        <taxon>Bacteria</taxon>
        <taxon>Bacillati</taxon>
        <taxon>Actinomycetota</taxon>
        <taxon>Actinomycetes</taxon>
        <taxon>Micromonosporales</taxon>
        <taxon>Micromonosporaceae</taxon>
        <taxon>Micromonospora</taxon>
    </lineage>
</organism>
<reference evidence="4 5" key="1">
    <citation type="submission" date="2021-01" db="EMBL/GenBank/DDBJ databases">
        <title>Draft genome sequence of Micromonospora sp. strain STR1s_6.</title>
        <authorList>
            <person name="Karlyshev A."/>
            <person name="Jawad R."/>
        </authorList>
    </citation>
    <scope>NUCLEOTIDE SEQUENCE [LARGE SCALE GENOMIC DNA]</scope>
    <source>
        <strain evidence="4 5">STR1S-6</strain>
    </source>
</reference>
<dbReference type="InterPro" id="IPR012223">
    <property type="entry name" value="TEII"/>
</dbReference>
<comment type="caution">
    <text evidence="4">The sequence shown here is derived from an EMBL/GenBank/DDBJ whole genome shotgun (WGS) entry which is preliminary data.</text>
</comment>
<sequence>MKPMDQTWIRVVRRLPHAPVRLVCFPHAGGAASYYSPLAGLFGDKIEVLAVQYPGRHDRHRETAITDLGLLADQVADVLAGAVEGPFAFFGHSMGAILAFEVTRRLERRGAPVPEVLFASGRRAPSVVREENVHRRDDPAVIDEMRQLGGTDVSLLADPELIAMIMPAVRADYTAIESYRCDPPQAAVAPPIEVLIGDVDPRVAVEDAKAWALHTNATCAIRVFSGGHFYLAERADEVATHIAGRLGLLSRQGQR</sequence>
<name>A0ABS1YFR2_9ACTN</name>
<dbReference type="Pfam" id="PF00975">
    <property type="entry name" value="Thioesterase"/>
    <property type="match status" value="1"/>
</dbReference>
<proteinExistence type="inferred from homology"/>
<dbReference type="EMBL" id="JAEVHL010000047">
    <property type="protein sequence ID" value="MBM0276236.1"/>
    <property type="molecule type" value="Genomic_DNA"/>
</dbReference>
<feature type="domain" description="Thioesterase TesA-like" evidence="3">
    <location>
        <begin position="23"/>
        <end position="246"/>
    </location>
</feature>
<dbReference type="SUPFAM" id="SSF53474">
    <property type="entry name" value="alpha/beta-Hydrolases"/>
    <property type="match status" value="1"/>
</dbReference>
<keyword evidence="5" id="KW-1185">Reference proteome</keyword>
<dbReference type="PANTHER" id="PTHR11487:SF0">
    <property type="entry name" value="S-ACYL FATTY ACID SYNTHASE THIOESTERASE, MEDIUM CHAIN"/>
    <property type="match status" value="1"/>
</dbReference>
<dbReference type="SMART" id="SM00824">
    <property type="entry name" value="PKS_TE"/>
    <property type="match status" value="1"/>
</dbReference>
<keyword evidence="2" id="KW-0378">Hydrolase</keyword>
<dbReference type="InterPro" id="IPR029058">
    <property type="entry name" value="AB_hydrolase_fold"/>
</dbReference>
<evidence type="ECO:0000256" key="2">
    <source>
        <dbReference type="ARBA" id="ARBA00022801"/>
    </source>
</evidence>
<dbReference type="Gene3D" id="3.40.50.1820">
    <property type="entry name" value="alpha/beta hydrolase"/>
    <property type="match status" value="1"/>
</dbReference>
<dbReference type="Proteomes" id="UP000622245">
    <property type="component" value="Unassembled WGS sequence"/>
</dbReference>